<accession>A0A9P4I7E6</accession>
<reference evidence="3" key="1">
    <citation type="journal article" date="2020" name="Stud. Mycol.">
        <title>101 Dothideomycetes genomes: a test case for predicting lifestyles and emergence of pathogens.</title>
        <authorList>
            <person name="Haridas S."/>
            <person name="Albert R."/>
            <person name="Binder M."/>
            <person name="Bloem J."/>
            <person name="Labutti K."/>
            <person name="Salamov A."/>
            <person name="Andreopoulos B."/>
            <person name="Baker S."/>
            <person name="Barry K."/>
            <person name="Bills G."/>
            <person name="Bluhm B."/>
            <person name="Cannon C."/>
            <person name="Castanera R."/>
            <person name="Culley D."/>
            <person name="Daum C."/>
            <person name="Ezra D."/>
            <person name="Gonzalez J."/>
            <person name="Henrissat B."/>
            <person name="Kuo A."/>
            <person name="Liang C."/>
            <person name="Lipzen A."/>
            <person name="Lutzoni F."/>
            <person name="Magnuson J."/>
            <person name="Mondo S."/>
            <person name="Nolan M."/>
            <person name="Ohm R."/>
            <person name="Pangilinan J."/>
            <person name="Park H.-J."/>
            <person name="Ramirez L."/>
            <person name="Alfaro M."/>
            <person name="Sun H."/>
            <person name="Tritt A."/>
            <person name="Yoshinaga Y."/>
            <person name="Zwiers L.-H."/>
            <person name="Turgeon B."/>
            <person name="Goodwin S."/>
            <person name="Spatafora J."/>
            <person name="Crous P."/>
            <person name="Grigoriev I."/>
        </authorList>
    </citation>
    <scope>NUCLEOTIDE SEQUENCE</scope>
    <source>
        <strain evidence="3">CBS 133067</strain>
    </source>
</reference>
<dbReference type="Proteomes" id="UP000799772">
    <property type="component" value="Unassembled WGS sequence"/>
</dbReference>
<dbReference type="Gene3D" id="2.120.10.80">
    <property type="entry name" value="Kelch-type beta propeller"/>
    <property type="match status" value="2"/>
</dbReference>
<organism evidence="3 4">
    <name type="scientific">Rhizodiscina lignyota</name>
    <dbReference type="NCBI Taxonomy" id="1504668"/>
    <lineage>
        <taxon>Eukaryota</taxon>
        <taxon>Fungi</taxon>
        <taxon>Dikarya</taxon>
        <taxon>Ascomycota</taxon>
        <taxon>Pezizomycotina</taxon>
        <taxon>Dothideomycetes</taxon>
        <taxon>Pleosporomycetidae</taxon>
        <taxon>Aulographales</taxon>
        <taxon>Rhizodiscinaceae</taxon>
        <taxon>Rhizodiscina</taxon>
    </lineage>
</organism>
<sequence>MATMKGKWTKIASSSSIQRSSQVLSVVNNNLDNNALIFGGELKPRQPVDDKCDVPPARVGSASATIGDTLYLFSGRGGPSMKPLDEAGSLWALSLNSTPKYNGGSLKCAWPDPRSYHAMTSDGQGTIYLHAGCPSVGRLTDLWAFQLHARRWIRLADAPSPARGGTSITFAHKLGETCGKLYRMNGFDGKNEQGGAIDVYDLEMDYWSSIKFKADGIEGPEPRSVGCLLHIIIAGRECLVTFGGERDPSSLGHEGAGKMLGDAWVWDLVAGGWSRVEVEGEEPCARGWFAADAVRRADGTDGIVVHGGLDEQNQRMGDVWVLTL</sequence>
<dbReference type="SUPFAM" id="SSF117281">
    <property type="entry name" value="Kelch motif"/>
    <property type="match status" value="1"/>
</dbReference>
<dbReference type="GO" id="GO:0019760">
    <property type="term" value="P:glucosinolate metabolic process"/>
    <property type="evidence" value="ECO:0007669"/>
    <property type="project" value="UniProtKB-ARBA"/>
</dbReference>
<dbReference type="EMBL" id="ML978136">
    <property type="protein sequence ID" value="KAF2093799.1"/>
    <property type="molecule type" value="Genomic_DNA"/>
</dbReference>
<evidence type="ECO:0000256" key="1">
    <source>
        <dbReference type="ARBA" id="ARBA00022737"/>
    </source>
</evidence>
<evidence type="ECO:0000313" key="3">
    <source>
        <dbReference type="EMBL" id="KAF2093799.1"/>
    </source>
</evidence>
<dbReference type="AlphaFoldDB" id="A0A9P4I7E6"/>
<keyword evidence="1" id="KW-0677">Repeat</keyword>
<keyword evidence="4" id="KW-1185">Reference proteome</keyword>
<name>A0A9P4I7E6_9PEZI</name>
<keyword evidence="2" id="KW-0408">Iron</keyword>
<comment type="caution">
    <text evidence="3">The sequence shown here is derived from an EMBL/GenBank/DDBJ whole genome shotgun (WGS) entry which is preliminary data.</text>
</comment>
<dbReference type="Pfam" id="PF24681">
    <property type="entry name" value="Kelch_KLHDC2_KLHL20_DRC7"/>
    <property type="match status" value="1"/>
</dbReference>
<dbReference type="PANTHER" id="PTHR47435:SF4">
    <property type="entry name" value="KELCH REPEAT PROTEIN (AFU_ORTHOLOGUE AFUA_5G12780)"/>
    <property type="match status" value="1"/>
</dbReference>
<protein>
    <submittedName>
        <fullName evidence="3">Kelch repeat protein-like protein</fullName>
    </submittedName>
</protein>
<evidence type="ECO:0000313" key="4">
    <source>
        <dbReference type="Proteomes" id="UP000799772"/>
    </source>
</evidence>
<dbReference type="OrthoDB" id="10250130at2759"/>
<dbReference type="InterPro" id="IPR015915">
    <property type="entry name" value="Kelch-typ_b-propeller"/>
</dbReference>
<dbReference type="PANTHER" id="PTHR47435">
    <property type="entry name" value="KELCH REPEAT PROTEIN (AFU_ORTHOLOGUE AFUA_5G12780)"/>
    <property type="match status" value="1"/>
</dbReference>
<gene>
    <name evidence="3" type="ORF">NA57DRAFT_47756</name>
</gene>
<evidence type="ECO:0000256" key="2">
    <source>
        <dbReference type="ARBA" id="ARBA00023004"/>
    </source>
</evidence>
<proteinExistence type="predicted"/>